<dbReference type="InterPro" id="IPR032514">
    <property type="entry name" value="GtaA_central"/>
</dbReference>
<organism evidence="4 5">
    <name type="scientific">Fibroporia radiculosa</name>
    <dbReference type="NCBI Taxonomy" id="599839"/>
    <lineage>
        <taxon>Eukaryota</taxon>
        <taxon>Fungi</taxon>
        <taxon>Dikarya</taxon>
        <taxon>Basidiomycota</taxon>
        <taxon>Agaricomycotina</taxon>
        <taxon>Agaricomycetes</taxon>
        <taxon>Polyporales</taxon>
        <taxon>Fibroporiaceae</taxon>
        <taxon>Fibroporia</taxon>
    </lineage>
</organism>
<feature type="coiled-coil region" evidence="1">
    <location>
        <begin position="249"/>
        <end position="276"/>
    </location>
</feature>
<proteinExistence type="predicted"/>
<dbReference type="PANTHER" id="PTHR31987">
    <property type="entry name" value="GLUTAMINASE A-RELATED"/>
    <property type="match status" value="1"/>
</dbReference>
<dbReference type="PANTHER" id="PTHR31987:SF1">
    <property type="entry name" value="GLUTAMINASE A"/>
    <property type="match status" value="1"/>
</dbReference>
<keyword evidence="1" id="KW-0175">Coiled coil</keyword>
<keyword evidence="5" id="KW-1185">Reference proteome</keyword>
<dbReference type="EMBL" id="HE797191">
    <property type="protein sequence ID" value="CCM05442.1"/>
    <property type="molecule type" value="Genomic_DNA"/>
</dbReference>
<dbReference type="STRING" id="599839.J4I135"/>
<evidence type="ECO:0008006" key="6">
    <source>
        <dbReference type="Google" id="ProtNLM"/>
    </source>
</evidence>
<dbReference type="OrthoDB" id="3918848at2759"/>
<dbReference type="InterPro" id="IPR033433">
    <property type="entry name" value="GtaA_N"/>
</dbReference>
<evidence type="ECO:0000313" key="4">
    <source>
        <dbReference type="EMBL" id="CCM05442.1"/>
    </source>
</evidence>
<feature type="domain" description="Glutaminase A central" evidence="2">
    <location>
        <begin position="278"/>
        <end position="386"/>
    </location>
</feature>
<sequence>MLGQFLGWTGHIRVDDETYRWLGDDNYASAGNLISIEVTPTRTIYNVQAGLMDVTITFLSPIEPSDWVRQSIPFSYLAVNASSNDGQAHSVQLYSDISAEWLSGNRTAIVNWSTTLTDQIIYHEIELTSPTPFEELQNQANDGVAYYSMTMGPDVTYQTGEDTTLRNQFQQQGSLQDTMDTDFRAIGPTDWPVFAMSVDLGSIQATQSSIVWAIGYVRDPSIKYTTSSGQTQLRSPYYRTQYSSVQDIISEFLSDYSNAETRAEDLDNQLMQASSSISNEYSQVVSLAARQTFGSMDITVANGTDGNWNTSDVMIFMKNMGIDGRVNPVEIMYASFPLFLYLNASFGKPLLAPLFEYQDSPQTALPYAISDLGGSYPIASGENGTSGESSQGIERKIWKYAHHDSGSCEADWRWFTDWPTCTS</sequence>
<dbReference type="Proteomes" id="UP000006352">
    <property type="component" value="Unassembled WGS sequence"/>
</dbReference>
<evidence type="ECO:0000256" key="1">
    <source>
        <dbReference type="SAM" id="Coils"/>
    </source>
</evidence>
<dbReference type="InParanoid" id="J4I135"/>
<protein>
    <recommendedName>
        <fullName evidence="6">DUF5127 domain-containing protein</fullName>
    </recommendedName>
</protein>
<dbReference type="HOGENOM" id="CLU_008020_3_0_1"/>
<accession>J4I135</accession>
<dbReference type="GeneID" id="24100353"/>
<dbReference type="Pfam" id="PF16335">
    <property type="entry name" value="GtaA_6_Hairpin"/>
    <property type="match status" value="1"/>
</dbReference>
<dbReference type="InterPro" id="IPR052743">
    <property type="entry name" value="Glutaminase_GtaA"/>
</dbReference>
<evidence type="ECO:0000259" key="2">
    <source>
        <dbReference type="Pfam" id="PF16335"/>
    </source>
</evidence>
<gene>
    <name evidence="4" type="ORF">FIBRA_07661</name>
</gene>
<dbReference type="AlphaFoldDB" id="J4I135"/>
<dbReference type="Pfam" id="PF17168">
    <property type="entry name" value="DUF5127"/>
    <property type="match status" value="1"/>
</dbReference>
<name>J4I135_9APHY</name>
<evidence type="ECO:0000313" key="5">
    <source>
        <dbReference type="Proteomes" id="UP000006352"/>
    </source>
</evidence>
<reference evidence="4 5" key="1">
    <citation type="journal article" date="2012" name="Appl. Environ. Microbiol.">
        <title>Short-read sequencing for genomic analysis of the brown rot fungus Fibroporia radiculosa.</title>
        <authorList>
            <person name="Tang J.D."/>
            <person name="Perkins A.D."/>
            <person name="Sonstegard T.S."/>
            <person name="Schroeder S.G."/>
            <person name="Burgess S.C."/>
            <person name="Diehl S.V."/>
        </authorList>
    </citation>
    <scope>NUCLEOTIDE SEQUENCE [LARGE SCALE GENOMIC DNA]</scope>
    <source>
        <strain evidence="4 5">TFFH 294</strain>
    </source>
</reference>
<feature type="domain" description="Glutaminase A N-terminal" evidence="3">
    <location>
        <begin position="41"/>
        <end position="272"/>
    </location>
</feature>
<evidence type="ECO:0000259" key="3">
    <source>
        <dbReference type="Pfam" id="PF17168"/>
    </source>
</evidence>
<dbReference type="RefSeq" id="XP_012184725.1">
    <property type="nucleotide sequence ID" value="XM_012329335.1"/>
</dbReference>